<keyword evidence="3" id="KW-0479">Metal-binding</keyword>
<evidence type="ECO:0000313" key="9">
    <source>
        <dbReference type="Proteomes" id="UP000634668"/>
    </source>
</evidence>
<reference evidence="8" key="1">
    <citation type="journal article" date="2014" name="Int. J. Syst. Evol. Microbiol.">
        <title>Complete genome sequence of Corynebacterium casei LMG S-19264T (=DSM 44701T), isolated from a smear-ripened cheese.</title>
        <authorList>
            <consortium name="US DOE Joint Genome Institute (JGI-PGF)"/>
            <person name="Walter F."/>
            <person name="Albersmeier A."/>
            <person name="Kalinowski J."/>
            <person name="Ruckert C."/>
        </authorList>
    </citation>
    <scope>NUCLEOTIDE SEQUENCE</scope>
    <source>
        <strain evidence="8">KCTC 12113</strain>
    </source>
</reference>
<dbReference type="GO" id="GO:0046872">
    <property type="term" value="F:metal ion binding"/>
    <property type="evidence" value="ECO:0007669"/>
    <property type="project" value="UniProtKB-KW"/>
</dbReference>
<evidence type="ECO:0000256" key="1">
    <source>
        <dbReference type="ARBA" id="ARBA00001913"/>
    </source>
</evidence>
<dbReference type="PANTHER" id="PTHR42693:SF42">
    <property type="entry name" value="ARYLSULFATASE G"/>
    <property type="match status" value="1"/>
</dbReference>
<dbReference type="Pfam" id="PF00884">
    <property type="entry name" value="Sulfatase"/>
    <property type="match status" value="1"/>
</dbReference>
<dbReference type="InterPro" id="IPR024607">
    <property type="entry name" value="Sulfatase_CS"/>
</dbReference>
<keyword evidence="4" id="KW-0732">Signal</keyword>
<organism evidence="8 9">
    <name type="scientific">Arenibacter certesii</name>
    <dbReference type="NCBI Taxonomy" id="228955"/>
    <lineage>
        <taxon>Bacteria</taxon>
        <taxon>Pseudomonadati</taxon>
        <taxon>Bacteroidota</taxon>
        <taxon>Flavobacteriia</taxon>
        <taxon>Flavobacteriales</taxon>
        <taxon>Flavobacteriaceae</taxon>
        <taxon>Arenibacter</taxon>
    </lineage>
</organism>
<reference evidence="8" key="2">
    <citation type="submission" date="2020-09" db="EMBL/GenBank/DDBJ databases">
        <authorList>
            <person name="Sun Q."/>
            <person name="Kim S."/>
        </authorList>
    </citation>
    <scope>NUCLEOTIDE SEQUENCE</scope>
    <source>
        <strain evidence="8">KCTC 12113</strain>
    </source>
</reference>
<dbReference type="SUPFAM" id="SSF53649">
    <property type="entry name" value="Alkaline phosphatase-like"/>
    <property type="match status" value="1"/>
</dbReference>
<comment type="similarity">
    <text evidence="2">Belongs to the sulfatase family.</text>
</comment>
<dbReference type="CDD" id="cd16144">
    <property type="entry name" value="ARS_like"/>
    <property type="match status" value="1"/>
</dbReference>
<evidence type="ECO:0000256" key="6">
    <source>
        <dbReference type="ARBA" id="ARBA00022837"/>
    </source>
</evidence>
<evidence type="ECO:0000256" key="2">
    <source>
        <dbReference type="ARBA" id="ARBA00008779"/>
    </source>
</evidence>
<evidence type="ECO:0000256" key="5">
    <source>
        <dbReference type="ARBA" id="ARBA00022801"/>
    </source>
</evidence>
<keyword evidence="9" id="KW-1185">Reference proteome</keyword>
<evidence type="ECO:0000256" key="3">
    <source>
        <dbReference type="ARBA" id="ARBA00022723"/>
    </source>
</evidence>
<evidence type="ECO:0000259" key="7">
    <source>
        <dbReference type="Pfam" id="PF00884"/>
    </source>
</evidence>
<dbReference type="EMBL" id="BMWP01000033">
    <property type="protein sequence ID" value="GGW47843.1"/>
    <property type="molecule type" value="Genomic_DNA"/>
</dbReference>
<gene>
    <name evidence="8" type="ORF">GCM10007383_34860</name>
</gene>
<name>A0A918J4M7_9FLAO</name>
<dbReference type="RefSeq" id="WP_051315732.1">
    <property type="nucleotide sequence ID" value="NZ_BMWP01000033.1"/>
</dbReference>
<proteinExistence type="inferred from homology"/>
<dbReference type="PROSITE" id="PS00523">
    <property type="entry name" value="SULFATASE_1"/>
    <property type="match status" value="1"/>
</dbReference>
<dbReference type="InterPro" id="IPR000917">
    <property type="entry name" value="Sulfatase_N"/>
</dbReference>
<evidence type="ECO:0000313" key="8">
    <source>
        <dbReference type="EMBL" id="GGW47843.1"/>
    </source>
</evidence>
<dbReference type="InterPro" id="IPR017850">
    <property type="entry name" value="Alkaline_phosphatase_core_sf"/>
</dbReference>
<dbReference type="GO" id="GO:0004065">
    <property type="term" value="F:arylsulfatase activity"/>
    <property type="evidence" value="ECO:0007669"/>
    <property type="project" value="TreeGrafter"/>
</dbReference>
<comment type="caution">
    <text evidence="8">The sequence shown here is derived from an EMBL/GenBank/DDBJ whole genome shotgun (WGS) entry which is preliminary data.</text>
</comment>
<protein>
    <submittedName>
        <fullName evidence="8">Sulfatase</fullName>
    </submittedName>
</protein>
<evidence type="ECO:0000256" key="4">
    <source>
        <dbReference type="ARBA" id="ARBA00022729"/>
    </source>
</evidence>
<dbReference type="AlphaFoldDB" id="A0A918J4M7"/>
<keyword evidence="5" id="KW-0378">Hydrolase</keyword>
<feature type="domain" description="Sulfatase N-terminal" evidence="7">
    <location>
        <begin position="29"/>
        <end position="368"/>
    </location>
</feature>
<dbReference type="InterPro" id="IPR050738">
    <property type="entry name" value="Sulfatase"/>
</dbReference>
<comment type="cofactor">
    <cofactor evidence="1">
        <name>Ca(2+)</name>
        <dbReference type="ChEBI" id="CHEBI:29108"/>
    </cofactor>
</comment>
<dbReference type="PROSITE" id="PS00149">
    <property type="entry name" value="SULFATASE_2"/>
    <property type="match status" value="1"/>
</dbReference>
<accession>A0A918J4M7</accession>
<dbReference type="Proteomes" id="UP000634668">
    <property type="component" value="Unassembled WGS sequence"/>
</dbReference>
<keyword evidence="6" id="KW-0106">Calcium</keyword>
<sequence>MLKFIWRTSLLSLFISLTINGQEPSQLRPNILFILVDDLGYHDLGYTGSSFYETPNIDRLASEGMVFTNAYAASPICSPSRAAIMTGKHPAELNITDYIPGNRHYGPHKNQKLASHPFKLFLDPKETTIAEALKENGYSTFFAGKWHLGETQDYFPDKQGFDINLGGNNTGTPSGGYFSPYRNPQLSDGPDGEYLTDRLTDETIKFMSAEKKEPFFAFLSYYTVHLPMQGKPEKVRYYEGKLEKFKYQEAPFVKEGATYIKYRQNMPHYAAMVESLDENIGRLLSALEENGLSENTLVVFTSDNGGMSTSSQTDNIPTSNLPLRAGKGYLYEGGIKVPLILRWPRAISPKTVSSVPVIGTDFFPILLDTGKSKSRSRSILNSPSLTQLLNKETPKDRPLYWYYPHYSGGLGGRPSAAIRLGDYKLIRFFENDHYELYNIKVDPGEQKNVTTVLPKKTKHLKKELIRWMIAMEVKLPFPNPAYKK</sequence>
<dbReference type="Gene3D" id="3.40.720.10">
    <property type="entry name" value="Alkaline Phosphatase, subunit A"/>
    <property type="match status" value="1"/>
</dbReference>
<dbReference type="PANTHER" id="PTHR42693">
    <property type="entry name" value="ARYLSULFATASE FAMILY MEMBER"/>
    <property type="match status" value="1"/>
</dbReference>
<dbReference type="Gene3D" id="3.30.1120.10">
    <property type="match status" value="1"/>
</dbReference>